<keyword evidence="4" id="KW-0133">Cell shape</keyword>
<dbReference type="PRINTS" id="PR00725">
    <property type="entry name" value="DADACBPTASE1"/>
</dbReference>
<evidence type="ECO:0000313" key="11">
    <source>
        <dbReference type="EMBL" id="OGD97379.1"/>
    </source>
</evidence>
<gene>
    <name evidence="11" type="ORF">A3A49_01015</name>
</gene>
<name>A0A1F5GZY7_9BACT</name>
<evidence type="ECO:0000256" key="6">
    <source>
        <dbReference type="ARBA" id="ARBA00023316"/>
    </source>
</evidence>
<comment type="similarity">
    <text evidence="1 9">Belongs to the peptidase S11 family.</text>
</comment>
<evidence type="ECO:0000256" key="9">
    <source>
        <dbReference type="RuleBase" id="RU004016"/>
    </source>
</evidence>
<feature type="active site" description="Acyl-ester intermediate" evidence="7">
    <location>
        <position position="91"/>
    </location>
</feature>
<dbReference type="EMBL" id="MFBO01000033">
    <property type="protein sequence ID" value="OGD97379.1"/>
    <property type="molecule type" value="Genomic_DNA"/>
</dbReference>
<keyword evidence="3" id="KW-0378">Hydrolase</keyword>
<dbReference type="PANTHER" id="PTHR21581:SF6">
    <property type="entry name" value="TRAFFICKING PROTEIN PARTICLE COMPLEX SUBUNIT 12"/>
    <property type="match status" value="1"/>
</dbReference>
<dbReference type="GO" id="GO:0008360">
    <property type="term" value="P:regulation of cell shape"/>
    <property type="evidence" value="ECO:0007669"/>
    <property type="project" value="UniProtKB-KW"/>
</dbReference>
<dbReference type="GO" id="GO:0071555">
    <property type="term" value="P:cell wall organization"/>
    <property type="evidence" value="ECO:0007669"/>
    <property type="project" value="UniProtKB-KW"/>
</dbReference>
<organism evidence="11 12">
    <name type="scientific">Candidatus Curtissbacteria bacterium RIFCSPLOWO2_01_FULL_38_11b</name>
    <dbReference type="NCBI Taxonomy" id="1797725"/>
    <lineage>
        <taxon>Bacteria</taxon>
        <taxon>Candidatus Curtissiibacteriota</taxon>
    </lineage>
</organism>
<dbReference type="Proteomes" id="UP000176740">
    <property type="component" value="Unassembled WGS sequence"/>
</dbReference>
<dbReference type="AlphaFoldDB" id="A0A1F5GZY7"/>
<evidence type="ECO:0000259" key="10">
    <source>
        <dbReference type="Pfam" id="PF00768"/>
    </source>
</evidence>
<evidence type="ECO:0000256" key="8">
    <source>
        <dbReference type="PIRSR" id="PIRSR618044-2"/>
    </source>
</evidence>
<evidence type="ECO:0000256" key="2">
    <source>
        <dbReference type="ARBA" id="ARBA00022729"/>
    </source>
</evidence>
<dbReference type="InterPro" id="IPR018044">
    <property type="entry name" value="Peptidase_S11"/>
</dbReference>
<protein>
    <recommendedName>
        <fullName evidence="10">Peptidase S11 D-alanyl-D-alanine carboxypeptidase A N-terminal domain-containing protein</fullName>
    </recommendedName>
</protein>
<evidence type="ECO:0000313" key="12">
    <source>
        <dbReference type="Proteomes" id="UP000176740"/>
    </source>
</evidence>
<feature type="active site" evidence="7">
    <location>
        <position position="144"/>
    </location>
</feature>
<dbReference type="InterPro" id="IPR001967">
    <property type="entry name" value="Peptidase_S11_N"/>
</dbReference>
<accession>A0A1F5GZY7</accession>
<dbReference type="PANTHER" id="PTHR21581">
    <property type="entry name" value="D-ALANYL-D-ALANINE CARBOXYPEPTIDASE"/>
    <property type="match status" value="1"/>
</dbReference>
<feature type="active site" description="Proton acceptor" evidence="7">
    <location>
        <position position="94"/>
    </location>
</feature>
<dbReference type="Pfam" id="PF00768">
    <property type="entry name" value="Peptidase_S11"/>
    <property type="match status" value="1"/>
</dbReference>
<evidence type="ECO:0000256" key="1">
    <source>
        <dbReference type="ARBA" id="ARBA00007164"/>
    </source>
</evidence>
<proteinExistence type="inferred from homology"/>
<reference evidence="11 12" key="1">
    <citation type="journal article" date="2016" name="Nat. Commun.">
        <title>Thousands of microbial genomes shed light on interconnected biogeochemical processes in an aquifer system.</title>
        <authorList>
            <person name="Anantharaman K."/>
            <person name="Brown C.T."/>
            <person name="Hug L.A."/>
            <person name="Sharon I."/>
            <person name="Castelle C.J."/>
            <person name="Probst A.J."/>
            <person name="Thomas B.C."/>
            <person name="Singh A."/>
            <person name="Wilkins M.J."/>
            <person name="Karaoz U."/>
            <person name="Brodie E.L."/>
            <person name="Williams K.H."/>
            <person name="Hubbard S.S."/>
            <person name="Banfield J.F."/>
        </authorList>
    </citation>
    <scope>NUCLEOTIDE SEQUENCE [LARGE SCALE GENOMIC DNA]</scope>
</reference>
<feature type="domain" description="Peptidase S11 D-alanyl-D-alanine carboxypeptidase A N-terminal" evidence="10">
    <location>
        <begin position="60"/>
        <end position="281"/>
    </location>
</feature>
<dbReference type="GO" id="GO:0009252">
    <property type="term" value="P:peptidoglycan biosynthetic process"/>
    <property type="evidence" value="ECO:0007669"/>
    <property type="project" value="UniProtKB-KW"/>
</dbReference>
<dbReference type="SUPFAM" id="SSF56601">
    <property type="entry name" value="beta-lactamase/transpeptidase-like"/>
    <property type="match status" value="1"/>
</dbReference>
<keyword evidence="5" id="KW-0573">Peptidoglycan synthesis</keyword>
<dbReference type="InterPro" id="IPR012338">
    <property type="entry name" value="Beta-lactam/transpept-like"/>
</dbReference>
<sequence>MIVRIFAVAAISSLLVFSQLLPKTRINLPIYKIFPQKIDAGVDSIKNSPPVQKLSYSQLQEYTANSIVVIDAKTGTSLYEKTPHLKHFPASIAKLMTALVALEKCALQDVLTVNIIEKQGTQMGLQVGDKVTVENLLYGLLINSGNDSALVLANACSDSQEQFVKKMNEKAQNLGMSSSHFMNPTGFDNNYQYSTAADLAKLANVAISNPLLAKIVLTKSTVVTDVSGTKAYYLQNINELLGEVDGLEGIKTGQTEGAHQNLVSKTTRNGNSIITVVLGSKNRFDESKKLIEWAFDNFSWANSQ</sequence>
<keyword evidence="2" id="KW-0732">Signal</keyword>
<evidence type="ECO:0000256" key="3">
    <source>
        <dbReference type="ARBA" id="ARBA00022801"/>
    </source>
</evidence>
<evidence type="ECO:0000256" key="4">
    <source>
        <dbReference type="ARBA" id="ARBA00022960"/>
    </source>
</evidence>
<feature type="binding site" evidence="8">
    <location>
        <position position="251"/>
    </location>
    <ligand>
        <name>substrate</name>
    </ligand>
</feature>
<evidence type="ECO:0000256" key="5">
    <source>
        <dbReference type="ARBA" id="ARBA00022984"/>
    </source>
</evidence>
<dbReference type="STRING" id="1797725.A3A49_01015"/>
<evidence type="ECO:0000256" key="7">
    <source>
        <dbReference type="PIRSR" id="PIRSR618044-1"/>
    </source>
</evidence>
<keyword evidence="6" id="KW-0961">Cell wall biogenesis/degradation</keyword>
<dbReference type="Gene3D" id="3.40.710.10">
    <property type="entry name" value="DD-peptidase/beta-lactamase superfamily"/>
    <property type="match status" value="1"/>
</dbReference>
<comment type="caution">
    <text evidence="11">The sequence shown here is derived from an EMBL/GenBank/DDBJ whole genome shotgun (WGS) entry which is preliminary data.</text>
</comment>
<dbReference type="GO" id="GO:0009002">
    <property type="term" value="F:serine-type D-Ala-D-Ala carboxypeptidase activity"/>
    <property type="evidence" value="ECO:0007669"/>
    <property type="project" value="InterPro"/>
</dbReference>
<dbReference type="GO" id="GO:0006508">
    <property type="term" value="P:proteolysis"/>
    <property type="evidence" value="ECO:0007669"/>
    <property type="project" value="InterPro"/>
</dbReference>